<evidence type="ECO:0000259" key="2">
    <source>
        <dbReference type="PROSITE" id="PS50198"/>
    </source>
</evidence>
<dbReference type="Gene3D" id="3.10.50.40">
    <property type="match status" value="1"/>
</dbReference>
<evidence type="ECO:0000313" key="4">
    <source>
        <dbReference type="Proteomes" id="UP000184080"/>
    </source>
</evidence>
<keyword evidence="4" id="KW-1185">Reference proteome</keyword>
<dbReference type="RefSeq" id="WP_073010828.1">
    <property type="nucleotide sequence ID" value="NZ_FQZO01000008.1"/>
</dbReference>
<dbReference type="GO" id="GO:0003755">
    <property type="term" value="F:peptidyl-prolyl cis-trans isomerase activity"/>
    <property type="evidence" value="ECO:0007669"/>
    <property type="project" value="UniProtKB-KW"/>
</dbReference>
<keyword evidence="1 3" id="KW-0413">Isomerase</keyword>
<dbReference type="AlphaFoldDB" id="A0A1M6MBJ6"/>
<feature type="domain" description="PpiC" evidence="2">
    <location>
        <begin position="113"/>
        <end position="203"/>
    </location>
</feature>
<reference evidence="3 4" key="1">
    <citation type="submission" date="2016-11" db="EMBL/GenBank/DDBJ databases">
        <authorList>
            <person name="Jaros S."/>
            <person name="Januszkiewicz K."/>
            <person name="Wedrychowicz H."/>
        </authorList>
    </citation>
    <scope>NUCLEOTIDE SEQUENCE [LARGE SCALE GENOMIC DNA]</scope>
    <source>
        <strain evidence="3 4">DSM 21864</strain>
    </source>
</reference>
<evidence type="ECO:0000313" key="3">
    <source>
        <dbReference type="EMBL" id="SHJ80795.1"/>
    </source>
</evidence>
<dbReference type="Pfam" id="PF00639">
    <property type="entry name" value="Rotamase"/>
    <property type="match status" value="1"/>
</dbReference>
<name>A0A1M6MBJ6_9CLOT</name>
<proteinExistence type="predicted"/>
<dbReference type="InterPro" id="IPR027304">
    <property type="entry name" value="Trigger_fact/SurA_dom_sf"/>
</dbReference>
<dbReference type="PANTHER" id="PTHR47245">
    <property type="entry name" value="PEPTIDYLPROLYL ISOMERASE"/>
    <property type="match status" value="1"/>
</dbReference>
<evidence type="ECO:0000256" key="1">
    <source>
        <dbReference type="PROSITE-ProRule" id="PRU00278"/>
    </source>
</evidence>
<dbReference type="InterPro" id="IPR050245">
    <property type="entry name" value="PrsA_foldase"/>
</dbReference>
<dbReference type="SUPFAM" id="SSF54534">
    <property type="entry name" value="FKBP-like"/>
    <property type="match status" value="1"/>
</dbReference>
<dbReference type="OrthoDB" id="14196at2"/>
<dbReference type="InterPro" id="IPR023058">
    <property type="entry name" value="PPIase_PpiC_CS"/>
</dbReference>
<dbReference type="PANTHER" id="PTHR47245:SF2">
    <property type="entry name" value="PEPTIDYL-PROLYL CIS-TRANS ISOMERASE HP_0175-RELATED"/>
    <property type="match status" value="1"/>
</dbReference>
<dbReference type="Proteomes" id="UP000184080">
    <property type="component" value="Unassembled WGS sequence"/>
</dbReference>
<organism evidence="3 4">
    <name type="scientific">Clostridium amylolyticum</name>
    <dbReference type="NCBI Taxonomy" id="1121298"/>
    <lineage>
        <taxon>Bacteria</taxon>
        <taxon>Bacillati</taxon>
        <taxon>Bacillota</taxon>
        <taxon>Clostridia</taxon>
        <taxon>Eubacteriales</taxon>
        <taxon>Clostridiaceae</taxon>
        <taxon>Clostridium</taxon>
    </lineage>
</organism>
<protein>
    <submittedName>
        <fullName evidence="3">Peptidyl-prolyl cis-trans isomerase C</fullName>
    </submittedName>
</protein>
<dbReference type="InterPro" id="IPR046357">
    <property type="entry name" value="PPIase_dom_sf"/>
</dbReference>
<dbReference type="Gene3D" id="1.10.8.1040">
    <property type="match status" value="1"/>
</dbReference>
<dbReference type="SUPFAM" id="SSF109998">
    <property type="entry name" value="Triger factor/SurA peptide-binding domain-like"/>
    <property type="match status" value="1"/>
</dbReference>
<dbReference type="STRING" id="1121298.SAMN05444401_3931"/>
<dbReference type="PROSITE" id="PS01096">
    <property type="entry name" value="PPIC_PPIASE_1"/>
    <property type="match status" value="1"/>
</dbReference>
<dbReference type="PROSITE" id="PS50198">
    <property type="entry name" value="PPIC_PPIASE_2"/>
    <property type="match status" value="1"/>
</dbReference>
<sequence length="248" mass="28189">MENKILASVNGVNITENDVNAVIARYPQDRRGFLTTEQGKRQLLNEIVSFELMYNMGKEMNLENSEEYQTQLAAIKKELLTQVTINKVLSEVTVTDEETKKAYEANKESYQEQPMVSAKHILVDSEDKAEDILNKINAGAISFEDAALQYSSCPSKEQGGNLGQFSRGMMVPEFEDAAFQMEVGDLSAPVQTQFGWHLIKLEEKTPATNRSFEEVEHQVMQQLIQERQNNKFAELVKELSDKYGVKFF</sequence>
<accession>A0A1M6MBJ6</accession>
<dbReference type="InterPro" id="IPR000297">
    <property type="entry name" value="PPIase_PpiC"/>
</dbReference>
<keyword evidence="1" id="KW-0697">Rotamase</keyword>
<dbReference type="EMBL" id="FQZO01000008">
    <property type="protein sequence ID" value="SHJ80795.1"/>
    <property type="molecule type" value="Genomic_DNA"/>
</dbReference>
<gene>
    <name evidence="3" type="ORF">SAMN05444401_3931</name>
</gene>